<keyword evidence="3" id="KW-1185">Reference proteome</keyword>
<gene>
    <name evidence="2" type="ORF">PPSIR1_24319</name>
</gene>
<feature type="compositionally biased region" description="Acidic residues" evidence="1">
    <location>
        <begin position="89"/>
        <end position="98"/>
    </location>
</feature>
<evidence type="ECO:0000313" key="3">
    <source>
        <dbReference type="Proteomes" id="UP000005801"/>
    </source>
</evidence>
<feature type="compositionally biased region" description="Low complexity" evidence="1">
    <location>
        <begin position="26"/>
        <end position="88"/>
    </location>
</feature>
<dbReference type="EMBL" id="ABCS01000062">
    <property type="protein sequence ID" value="EDM76590.1"/>
    <property type="molecule type" value="Genomic_DNA"/>
</dbReference>
<proteinExistence type="predicted"/>
<protein>
    <submittedName>
        <fullName evidence="2">Uncharacterized protein</fullName>
    </submittedName>
</protein>
<dbReference type="SUPFAM" id="SSF63829">
    <property type="entry name" value="Calcium-dependent phosphotriesterase"/>
    <property type="match status" value="1"/>
</dbReference>
<organism evidence="2 3">
    <name type="scientific">Plesiocystis pacifica SIR-1</name>
    <dbReference type="NCBI Taxonomy" id="391625"/>
    <lineage>
        <taxon>Bacteria</taxon>
        <taxon>Pseudomonadati</taxon>
        <taxon>Myxococcota</taxon>
        <taxon>Polyangia</taxon>
        <taxon>Nannocystales</taxon>
        <taxon>Nannocystaceae</taxon>
        <taxon>Plesiocystis</taxon>
    </lineage>
</organism>
<feature type="compositionally biased region" description="Acidic residues" evidence="1">
    <location>
        <begin position="12"/>
        <end position="25"/>
    </location>
</feature>
<dbReference type="Proteomes" id="UP000005801">
    <property type="component" value="Unassembled WGS sequence"/>
</dbReference>
<name>A6GC28_9BACT</name>
<accession>A6GC28</accession>
<dbReference type="Gene3D" id="2.130.10.10">
    <property type="entry name" value="YVTN repeat-like/Quinoprotein amine dehydrogenase"/>
    <property type="match status" value="1"/>
</dbReference>
<evidence type="ECO:0000256" key="1">
    <source>
        <dbReference type="SAM" id="MobiDB-lite"/>
    </source>
</evidence>
<feature type="region of interest" description="Disordered" evidence="1">
    <location>
        <begin position="1"/>
        <end position="112"/>
    </location>
</feature>
<comment type="caution">
    <text evidence="2">The sequence shown here is derived from an EMBL/GenBank/DDBJ whole genome shotgun (WGS) entry which is preliminary data.</text>
</comment>
<dbReference type="InterPro" id="IPR015943">
    <property type="entry name" value="WD40/YVTN_repeat-like_dom_sf"/>
</dbReference>
<evidence type="ECO:0000313" key="2">
    <source>
        <dbReference type="EMBL" id="EDM76590.1"/>
    </source>
</evidence>
<dbReference type="AlphaFoldDB" id="A6GC28"/>
<sequence length="467" mass="49750">MSLSLAACGDSSAEEGNDEVDESADTDAGSDSSDASTGEEGSSGSGSETAETTADDTTTADTTTTEGSTDAGTETADDTTTADTSTDTSTEEDTTEEDTGIKLDVADEGCQPPLGGNIQSFIWIANSNEGTVSKIDTQALVEVGRYQVLPGGGGSPSRTSVNQQGDMAVAARTGGVTKIIGNSMTCPDTNGTPGVQTSAGPNDVVAWDDEECRAWHAPMPYTNMRAVAWTASVWDDNNCLWETPQLWVGGNTSADGSVEVRLLDGDDGTTIQTVAIPELSLPLGHGAYGAVVDSEDNLWLAQIYENQMVRVDREDFSYELYDEPEHVYGIAIDSDDRVFLCNRHVMRFDAMSSVFDTSLIEDWQGFYGHTGGCMIDDQGRLWKGIDDALYAVDTDTLEIVDTIAMPEGLMWGIAIDFHGYVWSIPKGGDTAYRVDPDTHDIESVGGLVGAYTYSDMTGFSLEQVNPQ</sequence>
<reference evidence="2 3" key="1">
    <citation type="submission" date="2007-06" db="EMBL/GenBank/DDBJ databases">
        <authorList>
            <person name="Shimkets L."/>
            <person name="Ferriera S."/>
            <person name="Johnson J."/>
            <person name="Kravitz S."/>
            <person name="Beeson K."/>
            <person name="Sutton G."/>
            <person name="Rogers Y.-H."/>
            <person name="Friedman R."/>
            <person name="Frazier M."/>
            <person name="Venter J.C."/>
        </authorList>
    </citation>
    <scope>NUCLEOTIDE SEQUENCE [LARGE SCALE GENOMIC DNA]</scope>
    <source>
        <strain evidence="2 3">SIR-1</strain>
    </source>
</reference>
<dbReference type="eggNOG" id="COG4257">
    <property type="taxonomic scope" value="Bacteria"/>
</dbReference>